<keyword evidence="1" id="KW-0175">Coiled coil</keyword>
<dbReference type="SMART" id="SM00228">
    <property type="entry name" value="PDZ"/>
    <property type="match status" value="1"/>
</dbReference>
<dbReference type="EMBL" id="CYKH01001901">
    <property type="protein sequence ID" value="CUG91240.1"/>
    <property type="molecule type" value="Genomic_DNA"/>
</dbReference>
<dbReference type="Pfam" id="PF00595">
    <property type="entry name" value="PDZ"/>
    <property type="match status" value="1"/>
</dbReference>
<feature type="coiled-coil region" evidence="1">
    <location>
        <begin position="58"/>
        <end position="121"/>
    </location>
</feature>
<evidence type="ECO:0000259" key="3">
    <source>
        <dbReference type="PROSITE" id="PS50106"/>
    </source>
</evidence>
<feature type="region of interest" description="Disordered" evidence="2">
    <location>
        <begin position="359"/>
        <end position="463"/>
    </location>
</feature>
<accession>A0A0S4JLZ1</accession>
<evidence type="ECO:0000256" key="2">
    <source>
        <dbReference type="SAM" id="MobiDB-lite"/>
    </source>
</evidence>
<evidence type="ECO:0000256" key="1">
    <source>
        <dbReference type="SAM" id="Coils"/>
    </source>
</evidence>
<evidence type="ECO:0000313" key="4">
    <source>
        <dbReference type="EMBL" id="CUG91240.1"/>
    </source>
</evidence>
<dbReference type="InterPro" id="IPR001478">
    <property type="entry name" value="PDZ"/>
</dbReference>
<dbReference type="PROSITE" id="PS50106">
    <property type="entry name" value="PDZ"/>
    <property type="match status" value="1"/>
</dbReference>
<dbReference type="SUPFAM" id="SSF50156">
    <property type="entry name" value="PDZ domain-like"/>
    <property type="match status" value="1"/>
</dbReference>
<dbReference type="AlphaFoldDB" id="A0A0S4JLZ1"/>
<evidence type="ECO:0000313" key="5">
    <source>
        <dbReference type="Proteomes" id="UP000051952"/>
    </source>
</evidence>
<dbReference type="Gene3D" id="2.30.42.10">
    <property type="match status" value="1"/>
</dbReference>
<dbReference type="CDD" id="cd00136">
    <property type="entry name" value="PDZ_canonical"/>
    <property type="match status" value="1"/>
</dbReference>
<organism evidence="4 5">
    <name type="scientific">Bodo saltans</name>
    <name type="common">Flagellated protozoan</name>
    <dbReference type="NCBI Taxonomy" id="75058"/>
    <lineage>
        <taxon>Eukaryota</taxon>
        <taxon>Discoba</taxon>
        <taxon>Euglenozoa</taxon>
        <taxon>Kinetoplastea</taxon>
        <taxon>Metakinetoplastina</taxon>
        <taxon>Eubodonida</taxon>
        <taxon>Bodonidae</taxon>
        <taxon>Bodo</taxon>
    </lineage>
</organism>
<name>A0A0S4JLZ1_BODSA</name>
<feature type="domain" description="PDZ" evidence="3">
    <location>
        <begin position="543"/>
        <end position="614"/>
    </location>
</feature>
<dbReference type="VEuPathDB" id="TriTrypDB:BSAL_30900"/>
<feature type="compositionally biased region" description="Acidic residues" evidence="2">
    <location>
        <begin position="508"/>
        <end position="519"/>
    </location>
</feature>
<sequence>MPSLQLQRKLDILSRSSTPKVLVDVIYLLVSELDKREQDQRHTDDTITELELAAKDPSRDIQRDLQSLRQSLETLRRDTQQLEHTIREAEASFVAQYEVKRAEVNESVRELRSTCERLLRDEVPTSLSAQLQRVSTVSKEITSAALSTTAESLRDMKHEVVMELEEAAKHHCATALDQLHEECQVSVFASMRRVEVDFDKIRAELESLSSAAVRDIHNRTSQCSEFLGKTVAKTLHAEPLLDVHKLMTEVQYCNAQLQFFRDTSCSNVEAALIRGKIATLEAATTALRVEQKHVVGFVSLWDADAEVLEEMAEMTHTQTSGAAASSRRRDDRIGLMKAEYLRRLPALCGFALSAESQAGTKSADIASSNPRTPIPQTGHRASNDVIVNRTPIPDPRNTLLNEMSARKSGAARGQRESAHPQRAGDSSHINISRGSDALEQPPAVYSRPGDVRPQTYEQDSTHNNVSSSVADVFAALFPAKHSSIGTEHNFINNGATAHVSARHHSSSFDDDGDDDDDGLVVDMGNGESPARSSPRSEPHHQPLGLVVSDADPLSGGVVVTRVLPLSKMEKHGVTPGDQVLSINGAMISNRDHMGAVLISVPPGEALRMHLFRPSLSKMFVVQTVK</sequence>
<proteinExistence type="predicted"/>
<dbReference type="Proteomes" id="UP000051952">
    <property type="component" value="Unassembled WGS sequence"/>
</dbReference>
<protein>
    <recommendedName>
        <fullName evidence="3">PDZ domain-containing protein</fullName>
    </recommendedName>
</protein>
<feature type="region of interest" description="Disordered" evidence="2">
    <location>
        <begin position="502"/>
        <end position="548"/>
    </location>
</feature>
<feature type="compositionally biased region" description="Polar residues" evidence="2">
    <location>
        <begin position="359"/>
        <end position="375"/>
    </location>
</feature>
<gene>
    <name evidence="4" type="ORF">BSAL_30900</name>
</gene>
<keyword evidence="5" id="KW-1185">Reference proteome</keyword>
<reference evidence="5" key="1">
    <citation type="submission" date="2015-09" db="EMBL/GenBank/DDBJ databases">
        <authorList>
            <consortium name="Pathogen Informatics"/>
        </authorList>
    </citation>
    <scope>NUCLEOTIDE SEQUENCE [LARGE SCALE GENOMIC DNA]</scope>
    <source>
        <strain evidence="5">Lake Konstanz</strain>
    </source>
</reference>
<dbReference type="InterPro" id="IPR036034">
    <property type="entry name" value="PDZ_sf"/>
</dbReference>